<keyword evidence="2" id="KW-1185">Reference proteome</keyword>
<evidence type="ECO:0000313" key="2">
    <source>
        <dbReference type="Proteomes" id="UP000559027"/>
    </source>
</evidence>
<dbReference type="AlphaFoldDB" id="A0A8H5CZV8"/>
<dbReference type="EMBL" id="JAACJO010000013">
    <property type="protein sequence ID" value="KAF5351094.1"/>
    <property type="molecule type" value="Genomic_DNA"/>
</dbReference>
<dbReference type="OrthoDB" id="2977329at2759"/>
<proteinExistence type="predicted"/>
<name>A0A8H5CZV8_9AGAR</name>
<protein>
    <submittedName>
        <fullName evidence="1">Uncharacterized protein</fullName>
    </submittedName>
</protein>
<accession>A0A8H5CZV8</accession>
<organism evidence="1 2">
    <name type="scientific">Leucocoprinus leucothites</name>
    <dbReference type="NCBI Taxonomy" id="201217"/>
    <lineage>
        <taxon>Eukaryota</taxon>
        <taxon>Fungi</taxon>
        <taxon>Dikarya</taxon>
        <taxon>Basidiomycota</taxon>
        <taxon>Agaricomycotina</taxon>
        <taxon>Agaricomycetes</taxon>
        <taxon>Agaricomycetidae</taxon>
        <taxon>Agaricales</taxon>
        <taxon>Agaricineae</taxon>
        <taxon>Agaricaceae</taxon>
        <taxon>Leucocoprinus</taxon>
    </lineage>
</organism>
<sequence length="497" mass="55201">MPSPQLSASSSPKSYIHSLPRELIDRIILQLKNEESGVAKATLGACSLASKVFVSSCRYAMLNSATGLEIGYDDEELKRLVELLESPVGTIQMWLRRVRFVSRVGKVKKTSRLETWSGRKMLKSQRDDIELIQRAREVLGNVGSVRLGGVPPNGGGAFWRLMDALKGVREVHVEGRALIANTKLLEWVCGLQELQELSVTASTTCVDFQEPPEPWNEEQMQVKLRSGKTTSVNLLEIGGPDGVGVLCWLLAQSQVPRVKSLKIGSPVKGWWDDKGQDGYPQLMKRFFKACGAGIEHMHITLPVGDSGDFPEPVGFDNCDGLHSIHIETLRVGPPTNADNDQRRTLELLLEKLFIKSSVGPQVNSVALTVQLDPHSRKLLTFFGIPDVTLFQKFEWGRVPEILERAWLGPRQGNQCQNYVVGAAGSGNNWSVHSANANRSQAVWARKELVLIIQGGWKYGRESLVDTLRRGVFSAFDERVEFSVRFDAEDDQPRGCCL</sequence>
<evidence type="ECO:0000313" key="1">
    <source>
        <dbReference type="EMBL" id="KAF5351094.1"/>
    </source>
</evidence>
<comment type="caution">
    <text evidence="1">The sequence shown here is derived from an EMBL/GenBank/DDBJ whole genome shotgun (WGS) entry which is preliminary data.</text>
</comment>
<dbReference type="Proteomes" id="UP000559027">
    <property type="component" value="Unassembled WGS sequence"/>
</dbReference>
<gene>
    <name evidence="1" type="ORF">D9756_008269</name>
</gene>
<reference evidence="1 2" key="1">
    <citation type="journal article" date="2020" name="ISME J.">
        <title>Uncovering the hidden diversity of litter-decomposition mechanisms in mushroom-forming fungi.</title>
        <authorList>
            <person name="Floudas D."/>
            <person name="Bentzer J."/>
            <person name="Ahren D."/>
            <person name="Johansson T."/>
            <person name="Persson P."/>
            <person name="Tunlid A."/>
        </authorList>
    </citation>
    <scope>NUCLEOTIDE SEQUENCE [LARGE SCALE GENOMIC DNA]</scope>
    <source>
        <strain evidence="1 2">CBS 146.42</strain>
    </source>
</reference>